<organism evidence="1 2">
    <name type="scientific">Glonium stellatum</name>
    <dbReference type="NCBI Taxonomy" id="574774"/>
    <lineage>
        <taxon>Eukaryota</taxon>
        <taxon>Fungi</taxon>
        <taxon>Dikarya</taxon>
        <taxon>Ascomycota</taxon>
        <taxon>Pezizomycotina</taxon>
        <taxon>Dothideomycetes</taxon>
        <taxon>Pleosporomycetidae</taxon>
        <taxon>Gloniales</taxon>
        <taxon>Gloniaceae</taxon>
        <taxon>Glonium</taxon>
    </lineage>
</organism>
<dbReference type="OrthoDB" id="10255128at2759"/>
<keyword evidence="2" id="KW-1185">Reference proteome</keyword>
<accession>A0A8E2F0N1</accession>
<proteinExistence type="predicted"/>
<name>A0A8E2F0N1_9PEZI</name>
<dbReference type="SUPFAM" id="SSF56784">
    <property type="entry name" value="HAD-like"/>
    <property type="match status" value="1"/>
</dbReference>
<dbReference type="AlphaFoldDB" id="A0A8E2F0N1"/>
<dbReference type="Gene3D" id="3.40.50.1000">
    <property type="entry name" value="HAD superfamily/HAD-like"/>
    <property type="match status" value="1"/>
</dbReference>
<reference evidence="1 2" key="1">
    <citation type="journal article" date="2016" name="Nat. Commun.">
        <title>Ectomycorrhizal ecology is imprinted in the genome of the dominant symbiotic fungus Cenococcum geophilum.</title>
        <authorList>
            <consortium name="DOE Joint Genome Institute"/>
            <person name="Peter M."/>
            <person name="Kohler A."/>
            <person name="Ohm R.A."/>
            <person name="Kuo A."/>
            <person name="Krutzmann J."/>
            <person name="Morin E."/>
            <person name="Arend M."/>
            <person name="Barry K.W."/>
            <person name="Binder M."/>
            <person name="Choi C."/>
            <person name="Clum A."/>
            <person name="Copeland A."/>
            <person name="Grisel N."/>
            <person name="Haridas S."/>
            <person name="Kipfer T."/>
            <person name="LaButti K."/>
            <person name="Lindquist E."/>
            <person name="Lipzen A."/>
            <person name="Maire R."/>
            <person name="Meier B."/>
            <person name="Mihaltcheva S."/>
            <person name="Molinier V."/>
            <person name="Murat C."/>
            <person name="Poggeler S."/>
            <person name="Quandt C.A."/>
            <person name="Sperisen C."/>
            <person name="Tritt A."/>
            <person name="Tisserant E."/>
            <person name="Crous P.W."/>
            <person name="Henrissat B."/>
            <person name="Nehls U."/>
            <person name="Egli S."/>
            <person name="Spatafora J.W."/>
            <person name="Grigoriev I.V."/>
            <person name="Martin F.M."/>
        </authorList>
    </citation>
    <scope>NUCLEOTIDE SEQUENCE [LARGE SCALE GENOMIC DNA]</scope>
    <source>
        <strain evidence="1 2">CBS 207.34</strain>
    </source>
</reference>
<dbReference type="PANTHER" id="PTHR28181:SF1">
    <property type="entry name" value="COLD TOLERANCE PROTEIN 1"/>
    <property type="match status" value="1"/>
</dbReference>
<dbReference type="PANTHER" id="PTHR28181">
    <property type="entry name" value="UPF0655 PROTEIN YCR015C"/>
    <property type="match status" value="1"/>
</dbReference>
<evidence type="ECO:0000313" key="2">
    <source>
        <dbReference type="Proteomes" id="UP000250140"/>
    </source>
</evidence>
<protein>
    <submittedName>
        <fullName evidence="1">Uncharacterized protein</fullName>
    </submittedName>
</protein>
<sequence length="347" mass="39186">MSCPTLLSRFRNRAIHFIIDWDGTITKKDTLEFLGKVASQPRKKMKWVDPSINDDRTTQMSWGAIVNAYLEDFTAHQSQYRPAKPDRKTISEERSWLASLMDVELRSVTRVEKSRIFGSITAADIKEEAKQAVRQGEGELQIRDGWHSLCLKILERRGEQERHGDTLGGIDQVTILSVNWSQLFINECLVAAKSPITASKSKGLDRNFSPKHVGANLIKIYANEIQGLYDSEGSSGMLTSIEDRNIRTSSDKLRRLLEMKNSHDFSRPQPLIYIGDSMTDFECLLEADLGICIRDNPSSSGQRELTETFDRVGISVPHIGELSKADHNGVVWAQNFEELVDFLVVVS</sequence>
<gene>
    <name evidence="1" type="ORF">AOQ84DRAFT_354577</name>
</gene>
<evidence type="ECO:0000313" key="1">
    <source>
        <dbReference type="EMBL" id="OCL08286.1"/>
    </source>
</evidence>
<dbReference type="InterPro" id="IPR050849">
    <property type="entry name" value="HAD-like_hydrolase_phosphatase"/>
</dbReference>
<dbReference type="InterPro" id="IPR036412">
    <property type="entry name" value="HAD-like_sf"/>
</dbReference>
<dbReference type="Proteomes" id="UP000250140">
    <property type="component" value="Unassembled WGS sequence"/>
</dbReference>
<dbReference type="InterPro" id="IPR023214">
    <property type="entry name" value="HAD_sf"/>
</dbReference>
<dbReference type="EMBL" id="KV749684">
    <property type="protein sequence ID" value="OCL08286.1"/>
    <property type="molecule type" value="Genomic_DNA"/>
</dbReference>